<protein>
    <submittedName>
        <fullName evidence="1">Uncharacterized protein</fullName>
    </submittedName>
</protein>
<evidence type="ECO:0000313" key="1">
    <source>
        <dbReference type="EMBL" id="KAK1122444.1"/>
    </source>
</evidence>
<keyword evidence="2" id="KW-1185">Reference proteome</keyword>
<comment type="caution">
    <text evidence="1">The sequence shown here is derived from an EMBL/GenBank/DDBJ whole genome shotgun (WGS) entry which is preliminary data.</text>
</comment>
<evidence type="ECO:0000313" key="2">
    <source>
        <dbReference type="Proteomes" id="UP001177670"/>
    </source>
</evidence>
<organism evidence="1 2">
    <name type="scientific">Melipona bicolor</name>
    <dbReference type="NCBI Taxonomy" id="60889"/>
    <lineage>
        <taxon>Eukaryota</taxon>
        <taxon>Metazoa</taxon>
        <taxon>Ecdysozoa</taxon>
        <taxon>Arthropoda</taxon>
        <taxon>Hexapoda</taxon>
        <taxon>Insecta</taxon>
        <taxon>Pterygota</taxon>
        <taxon>Neoptera</taxon>
        <taxon>Endopterygota</taxon>
        <taxon>Hymenoptera</taxon>
        <taxon>Apocrita</taxon>
        <taxon>Aculeata</taxon>
        <taxon>Apoidea</taxon>
        <taxon>Anthophila</taxon>
        <taxon>Apidae</taxon>
        <taxon>Melipona</taxon>
    </lineage>
</organism>
<name>A0AA40FP65_9HYME</name>
<sequence>MLFHIAAAVVLTNIAFMEIYSFYELADNISDNKLLSDEGSKLSVQLLLAPSLRKALKLVNRYRQRLEFPK</sequence>
<proteinExistence type="predicted"/>
<dbReference type="EMBL" id="JAHYIQ010000023">
    <property type="protein sequence ID" value="KAK1122444.1"/>
    <property type="molecule type" value="Genomic_DNA"/>
</dbReference>
<gene>
    <name evidence="1" type="ORF">K0M31_009665</name>
</gene>
<reference evidence="1" key="1">
    <citation type="submission" date="2021-10" db="EMBL/GenBank/DDBJ databases">
        <title>Melipona bicolor Genome sequencing and assembly.</title>
        <authorList>
            <person name="Araujo N.S."/>
            <person name="Arias M.C."/>
        </authorList>
    </citation>
    <scope>NUCLEOTIDE SEQUENCE</scope>
    <source>
        <strain evidence="1">USP_2M_L1-L4_2017</strain>
        <tissue evidence="1">Whole body</tissue>
    </source>
</reference>
<dbReference type="AlphaFoldDB" id="A0AA40FP65"/>
<dbReference type="Proteomes" id="UP001177670">
    <property type="component" value="Unassembled WGS sequence"/>
</dbReference>
<accession>A0AA40FP65</accession>